<reference evidence="2 3" key="1">
    <citation type="submission" date="2016-06" db="EMBL/GenBank/DDBJ databases">
        <title>The Draft Genome Sequence and Annotation of the Desert Woodrat Neotoma lepida.</title>
        <authorList>
            <person name="Campbell M."/>
            <person name="Oakeson K.F."/>
            <person name="Yandell M."/>
            <person name="Halpert J.R."/>
            <person name="Dearing D."/>
        </authorList>
    </citation>
    <scope>NUCLEOTIDE SEQUENCE [LARGE SCALE GENOMIC DNA]</scope>
    <source>
        <strain evidence="2">417</strain>
        <tissue evidence="2">Liver</tissue>
    </source>
</reference>
<dbReference type="SUPFAM" id="SSF48350">
    <property type="entry name" value="GTPase activation domain, GAP"/>
    <property type="match status" value="1"/>
</dbReference>
<dbReference type="Proteomes" id="UP000092124">
    <property type="component" value="Unassembled WGS sequence"/>
</dbReference>
<name>A0A1A6G339_NEOLE</name>
<dbReference type="GO" id="GO:0007165">
    <property type="term" value="P:signal transduction"/>
    <property type="evidence" value="ECO:0007669"/>
    <property type="project" value="InterPro"/>
</dbReference>
<protein>
    <recommendedName>
        <fullName evidence="1">Rho-GAP domain-containing protein</fullName>
    </recommendedName>
</protein>
<dbReference type="InterPro" id="IPR000198">
    <property type="entry name" value="RhoGAP_dom"/>
</dbReference>
<dbReference type="AlphaFoldDB" id="A0A1A6G339"/>
<dbReference type="Gene3D" id="1.10.555.10">
    <property type="entry name" value="Rho GTPase activation protein"/>
    <property type="match status" value="1"/>
</dbReference>
<dbReference type="PANTHER" id="PTHR23179">
    <property type="entry name" value="T-CELL ACTIVATION RHO GTPASE ACTIVATING PROTEIN-RELATED"/>
    <property type="match status" value="1"/>
</dbReference>
<dbReference type="STRING" id="56216.A0A1A6G339"/>
<gene>
    <name evidence="2" type="ORF">A6R68_09082</name>
</gene>
<dbReference type="Pfam" id="PF00620">
    <property type="entry name" value="RhoGAP"/>
    <property type="match status" value="1"/>
</dbReference>
<feature type="domain" description="Rho-GAP" evidence="1">
    <location>
        <begin position="72"/>
        <end position="124"/>
    </location>
</feature>
<evidence type="ECO:0000313" key="3">
    <source>
        <dbReference type="Proteomes" id="UP000092124"/>
    </source>
</evidence>
<dbReference type="EMBL" id="LZPO01107957">
    <property type="protein sequence ID" value="OBS59792.1"/>
    <property type="molecule type" value="Genomic_DNA"/>
</dbReference>
<dbReference type="OrthoDB" id="9558881at2759"/>
<accession>A0A1A6G339</accession>
<dbReference type="GO" id="GO:0005096">
    <property type="term" value="F:GTPase activator activity"/>
    <property type="evidence" value="ECO:0007669"/>
    <property type="project" value="TreeGrafter"/>
</dbReference>
<keyword evidence="3" id="KW-1185">Reference proteome</keyword>
<comment type="caution">
    <text evidence="2">The sequence shown here is derived from an EMBL/GenBank/DDBJ whole genome shotgun (WGS) entry which is preliminary data.</text>
</comment>
<evidence type="ECO:0000313" key="2">
    <source>
        <dbReference type="EMBL" id="OBS59792.1"/>
    </source>
</evidence>
<dbReference type="InterPro" id="IPR008936">
    <property type="entry name" value="Rho_GTPase_activation_prot"/>
</dbReference>
<sequence>MFPEKHNAEGDYQLCFSSGQEKAPCPLLGHENPYAIKMSELGNDAFMALGPSSHTAYLNIQKMQELQAPHDMLSLLNEAGPHVEGIFRKSANAASCQTLKEKLDLGKDVNLREESILVVASVLK</sequence>
<feature type="non-terminal residue" evidence="2">
    <location>
        <position position="124"/>
    </location>
</feature>
<organism evidence="2 3">
    <name type="scientific">Neotoma lepida</name>
    <name type="common">Desert woodrat</name>
    <dbReference type="NCBI Taxonomy" id="56216"/>
    <lineage>
        <taxon>Eukaryota</taxon>
        <taxon>Metazoa</taxon>
        <taxon>Chordata</taxon>
        <taxon>Craniata</taxon>
        <taxon>Vertebrata</taxon>
        <taxon>Euteleostomi</taxon>
        <taxon>Mammalia</taxon>
        <taxon>Eutheria</taxon>
        <taxon>Euarchontoglires</taxon>
        <taxon>Glires</taxon>
        <taxon>Rodentia</taxon>
        <taxon>Myomorpha</taxon>
        <taxon>Muroidea</taxon>
        <taxon>Cricetidae</taxon>
        <taxon>Neotominae</taxon>
        <taxon>Neotoma</taxon>
    </lineage>
</organism>
<proteinExistence type="predicted"/>
<evidence type="ECO:0000259" key="1">
    <source>
        <dbReference type="Pfam" id="PF00620"/>
    </source>
</evidence>
<dbReference type="PANTHER" id="PTHR23179:SF3">
    <property type="entry name" value="RHO GTPASE-ACTIVATING PROTEIN 20"/>
    <property type="match status" value="1"/>
</dbReference>